<comment type="caution">
    <text evidence="2">The sequence shown here is derived from an EMBL/GenBank/DDBJ whole genome shotgun (WGS) entry which is preliminary data.</text>
</comment>
<feature type="region of interest" description="Disordered" evidence="1">
    <location>
        <begin position="1"/>
        <end position="48"/>
    </location>
</feature>
<sequence>MDTNSTRGSTGQLSSTGSTGGGMHHSHSTPAGVDGGARTPPATPKKGGKMLAIRVQMLDDAVTIFQVQVIADARLASRAISGAFCRYRAEAAFMAGGPVL</sequence>
<organism evidence="2 3">
    <name type="scientific">Zophobas morio</name>
    <dbReference type="NCBI Taxonomy" id="2755281"/>
    <lineage>
        <taxon>Eukaryota</taxon>
        <taxon>Metazoa</taxon>
        <taxon>Ecdysozoa</taxon>
        <taxon>Arthropoda</taxon>
        <taxon>Hexapoda</taxon>
        <taxon>Insecta</taxon>
        <taxon>Pterygota</taxon>
        <taxon>Neoptera</taxon>
        <taxon>Endopterygota</taxon>
        <taxon>Coleoptera</taxon>
        <taxon>Polyphaga</taxon>
        <taxon>Cucujiformia</taxon>
        <taxon>Tenebrionidae</taxon>
        <taxon>Zophobas</taxon>
    </lineage>
</organism>
<keyword evidence="3" id="KW-1185">Reference proteome</keyword>
<dbReference type="PANTHER" id="PTHR45858">
    <property type="entry name" value="FERM DOMAIN CONTAINING PROTEIN"/>
    <property type="match status" value="1"/>
</dbReference>
<dbReference type="AlphaFoldDB" id="A0AA38IAB2"/>
<dbReference type="GO" id="GO:0005085">
    <property type="term" value="F:guanyl-nucleotide exchange factor activity"/>
    <property type="evidence" value="ECO:0007669"/>
    <property type="project" value="TreeGrafter"/>
</dbReference>
<dbReference type="PANTHER" id="PTHR45858:SF5">
    <property type="entry name" value="MOESIN_EZRIN_RADIXIN HOMOLOG 1"/>
    <property type="match status" value="1"/>
</dbReference>
<name>A0AA38IAB2_9CUCU</name>
<feature type="compositionally biased region" description="Low complexity" evidence="1">
    <location>
        <begin position="1"/>
        <end position="17"/>
    </location>
</feature>
<protein>
    <submittedName>
        <fullName evidence="2">Uncharacterized protein</fullName>
    </submittedName>
</protein>
<evidence type="ECO:0000313" key="2">
    <source>
        <dbReference type="EMBL" id="KAJ3650756.1"/>
    </source>
</evidence>
<proteinExistence type="predicted"/>
<dbReference type="InterPro" id="IPR051835">
    <property type="entry name" value="RAC1-GEF"/>
</dbReference>
<evidence type="ECO:0000313" key="3">
    <source>
        <dbReference type="Proteomes" id="UP001168821"/>
    </source>
</evidence>
<dbReference type="Proteomes" id="UP001168821">
    <property type="component" value="Unassembled WGS sequence"/>
</dbReference>
<evidence type="ECO:0000256" key="1">
    <source>
        <dbReference type="SAM" id="MobiDB-lite"/>
    </source>
</evidence>
<accession>A0AA38IAB2</accession>
<gene>
    <name evidence="2" type="ORF">Zmor_016836</name>
</gene>
<reference evidence="2" key="1">
    <citation type="journal article" date="2023" name="G3 (Bethesda)">
        <title>Whole genome assemblies of Zophobas morio and Tenebrio molitor.</title>
        <authorList>
            <person name="Kaur S."/>
            <person name="Stinson S.A."/>
            <person name="diCenzo G.C."/>
        </authorList>
    </citation>
    <scope>NUCLEOTIDE SEQUENCE</scope>
    <source>
        <strain evidence="2">QUZm001</strain>
    </source>
</reference>
<dbReference type="EMBL" id="JALNTZ010000005">
    <property type="protein sequence ID" value="KAJ3650756.1"/>
    <property type="molecule type" value="Genomic_DNA"/>
</dbReference>